<evidence type="ECO:0000313" key="9">
    <source>
        <dbReference type="Proteomes" id="UP000035721"/>
    </source>
</evidence>
<organism evidence="8 9">
    <name type="scientific">Nostocoides japonicum T1-X7</name>
    <dbReference type="NCBI Taxonomy" id="1194083"/>
    <lineage>
        <taxon>Bacteria</taxon>
        <taxon>Bacillati</taxon>
        <taxon>Actinomycetota</taxon>
        <taxon>Actinomycetes</taxon>
        <taxon>Micrococcales</taxon>
        <taxon>Intrasporangiaceae</taxon>
        <taxon>Nostocoides</taxon>
    </lineage>
</organism>
<proteinExistence type="predicted"/>
<dbReference type="PANTHER" id="PTHR30482:SF10">
    <property type="entry name" value="HIGH-AFFINITY BRANCHED-CHAIN AMINO ACID TRANSPORT PROTEIN BRAE"/>
    <property type="match status" value="1"/>
</dbReference>
<evidence type="ECO:0000313" key="8">
    <source>
        <dbReference type="EMBL" id="CCH80069.1"/>
    </source>
</evidence>
<keyword evidence="4 7" id="KW-1133">Transmembrane helix</keyword>
<feature type="transmembrane region" description="Helical" evidence="7">
    <location>
        <begin position="331"/>
        <end position="353"/>
    </location>
</feature>
<feature type="transmembrane region" description="Helical" evidence="7">
    <location>
        <begin position="373"/>
        <end position="393"/>
    </location>
</feature>
<dbReference type="Pfam" id="PF02653">
    <property type="entry name" value="BPD_transp_2"/>
    <property type="match status" value="1"/>
</dbReference>
<feature type="compositionally biased region" description="Basic and acidic residues" evidence="6">
    <location>
        <begin position="743"/>
        <end position="754"/>
    </location>
</feature>
<protein>
    <submittedName>
        <fullName evidence="8">ABC-type branched-chain amino acid transport system, permease component (LivM)</fullName>
    </submittedName>
</protein>
<sequence length="766" mass="80713">MSAATTDTPTPSQGPTPYAIKPPSGVVHNPHVRRFVACLALGFVLALMIGEQEGTQQDFGLAFREAVALPRILIFLGIGILVFLAITFWPRIEHFLIRPGIRPLFVGLLSVAVSQTLLKWSDSSVVGNGKFGTLAGKAADTPQLAPFARAYFTTGVAWAALIVVVVVAAYAIFTGQRAVAWVGAGLAVVVGLWAFFSQGRVVSLLQTPDHSTGALVALLGYLAIAAACAACALRRTETADTKGFIDRVFAWRPGMPLAAVGIVVGLVSLGVATWFSPQNEDLTLVDTASFFSGHGLAPLSQAYLSWLGYLLFVVAAVLAVLGCLRRDTRIAWATAVVGIVGAVLTLMTLYSTSSLGAKSGFDGASGAWQNLGGGGWFAAAAFTILAGAGYIVLSVAHDVKVGKLSDLGSDIVGQARQVPGMGKALVLLVVAAALFYPPTATEFWQKVIVSEIGIYVLLAIGLNVVVGWAGLLDLGFIAFYAIGSYTTAYLVGALPITPPEWLRLPPLAAIPFAIVICLIAGVALGFPTLRLRGDYLAIVTLGFGEIIRLVAINNPANFTNGPRGAFGIPQPSIHLGPLHIDWGSSSLQYWYLLLVLIGVTVLLFNRLEQSRLGRAWAAIREDEVAAQASGVNTVRVKLLAFAIGASTSGVAGVFFASQIGYINPDNFILNNSILVVAYVVFGGMGSLPGAMAGAAVLTWLPEFLKDQVPAEDRQMWIGAVILLMMIFRPQGLIPAKRRAAELHGLDDQPREETRAVPAGEGMGGGR</sequence>
<dbReference type="GO" id="GO:0005886">
    <property type="term" value="C:plasma membrane"/>
    <property type="evidence" value="ECO:0007669"/>
    <property type="project" value="UniProtKB-SubCell"/>
</dbReference>
<feature type="transmembrane region" description="Helical" evidence="7">
    <location>
        <begin position="303"/>
        <end position="324"/>
    </location>
</feature>
<feature type="transmembrane region" description="Helical" evidence="7">
    <location>
        <begin position="254"/>
        <end position="275"/>
    </location>
</feature>
<dbReference type="AlphaFoldDB" id="A0A077M7F0"/>
<keyword evidence="3 7" id="KW-0812">Transmembrane</keyword>
<evidence type="ECO:0000256" key="2">
    <source>
        <dbReference type="ARBA" id="ARBA00022475"/>
    </source>
</evidence>
<feature type="transmembrane region" description="Helical" evidence="7">
    <location>
        <begin position="424"/>
        <end position="440"/>
    </location>
</feature>
<dbReference type="Proteomes" id="UP000035721">
    <property type="component" value="Unassembled WGS sequence"/>
</dbReference>
<keyword evidence="9" id="KW-1185">Reference proteome</keyword>
<feature type="transmembrane region" description="Helical" evidence="7">
    <location>
        <begin position="216"/>
        <end position="233"/>
    </location>
</feature>
<evidence type="ECO:0000256" key="3">
    <source>
        <dbReference type="ARBA" id="ARBA00022692"/>
    </source>
</evidence>
<feature type="transmembrane region" description="Helical" evidence="7">
    <location>
        <begin position="452"/>
        <end position="471"/>
    </location>
</feature>
<evidence type="ECO:0000256" key="4">
    <source>
        <dbReference type="ARBA" id="ARBA00022989"/>
    </source>
</evidence>
<feature type="transmembrane region" description="Helical" evidence="7">
    <location>
        <begin position="178"/>
        <end position="196"/>
    </location>
</feature>
<feature type="transmembrane region" description="Helical" evidence="7">
    <location>
        <begin position="533"/>
        <end position="552"/>
    </location>
</feature>
<accession>A0A077M7F0</accession>
<feature type="transmembrane region" description="Helical" evidence="7">
    <location>
        <begin position="69"/>
        <end position="89"/>
    </location>
</feature>
<feature type="compositionally biased region" description="Polar residues" evidence="6">
    <location>
        <begin position="1"/>
        <end position="15"/>
    </location>
</feature>
<evidence type="ECO:0000256" key="5">
    <source>
        <dbReference type="ARBA" id="ARBA00023136"/>
    </source>
</evidence>
<dbReference type="CDD" id="cd06581">
    <property type="entry name" value="TM_PBP1_LivM_like"/>
    <property type="match status" value="1"/>
</dbReference>
<feature type="transmembrane region" description="Helical" evidence="7">
    <location>
        <begin position="101"/>
        <end position="118"/>
    </location>
</feature>
<feature type="transmembrane region" description="Helical" evidence="7">
    <location>
        <begin position="587"/>
        <end position="604"/>
    </location>
</feature>
<reference evidence="8 9" key="1">
    <citation type="journal article" date="2013" name="ISME J.">
        <title>A metabolic model for members of the genus Tetrasphaera involved in enhanced biological phosphorus removal.</title>
        <authorList>
            <person name="Kristiansen R."/>
            <person name="Nguyen H.T.T."/>
            <person name="Saunders A.M."/>
            <person name="Nielsen J.L."/>
            <person name="Wimmer R."/>
            <person name="Le V.Q."/>
            <person name="McIlroy S.J."/>
            <person name="Petrovski S."/>
            <person name="Seviour R.J."/>
            <person name="Calteau A."/>
            <person name="Nielsen K.L."/>
            <person name="Nielsen P.H."/>
        </authorList>
    </citation>
    <scope>NUCLEOTIDE SEQUENCE [LARGE SCALE GENOMIC DNA]</scope>
    <source>
        <strain evidence="8 9">T1-X7</strain>
    </source>
</reference>
<feature type="transmembrane region" description="Helical" evidence="7">
    <location>
        <begin position="508"/>
        <end position="526"/>
    </location>
</feature>
<evidence type="ECO:0000256" key="7">
    <source>
        <dbReference type="SAM" id="Phobius"/>
    </source>
</evidence>
<feature type="transmembrane region" description="Helical" evidence="7">
    <location>
        <begin position="638"/>
        <end position="661"/>
    </location>
</feature>
<dbReference type="GO" id="GO:0015658">
    <property type="term" value="F:branched-chain amino acid transmembrane transporter activity"/>
    <property type="evidence" value="ECO:0007669"/>
    <property type="project" value="InterPro"/>
</dbReference>
<comment type="caution">
    <text evidence="8">The sequence shown here is derived from an EMBL/GenBank/DDBJ whole genome shotgun (WGS) entry which is preliminary data.</text>
</comment>
<feature type="transmembrane region" description="Helical" evidence="7">
    <location>
        <begin position="673"/>
        <end position="700"/>
    </location>
</feature>
<name>A0A077M7F0_9MICO</name>
<feature type="transmembrane region" description="Helical" evidence="7">
    <location>
        <begin position="478"/>
        <end position="496"/>
    </location>
</feature>
<dbReference type="STRING" id="1194083.BN12_720007"/>
<dbReference type="InterPro" id="IPR043428">
    <property type="entry name" value="LivM-like"/>
</dbReference>
<gene>
    <name evidence="8" type="ORF">BN12_720007</name>
</gene>
<evidence type="ECO:0000256" key="6">
    <source>
        <dbReference type="SAM" id="MobiDB-lite"/>
    </source>
</evidence>
<comment type="subcellular location">
    <subcellularLocation>
        <location evidence="1">Cell membrane</location>
        <topology evidence="1">Multi-pass membrane protein</topology>
    </subcellularLocation>
</comment>
<feature type="region of interest" description="Disordered" evidence="6">
    <location>
        <begin position="743"/>
        <end position="766"/>
    </location>
</feature>
<keyword evidence="2" id="KW-1003">Cell membrane</keyword>
<dbReference type="InterPro" id="IPR001851">
    <property type="entry name" value="ABC_transp_permease"/>
</dbReference>
<dbReference type="PANTHER" id="PTHR30482">
    <property type="entry name" value="HIGH-AFFINITY BRANCHED-CHAIN AMINO ACID TRANSPORT SYSTEM PERMEASE"/>
    <property type="match status" value="1"/>
</dbReference>
<dbReference type="EMBL" id="CAJB01000406">
    <property type="protein sequence ID" value="CCH80069.1"/>
    <property type="molecule type" value="Genomic_DNA"/>
</dbReference>
<keyword evidence="5 7" id="KW-0472">Membrane</keyword>
<evidence type="ECO:0000256" key="1">
    <source>
        <dbReference type="ARBA" id="ARBA00004651"/>
    </source>
</evidence>
<feature type="region of interest" description="Disordered" evidence="6">
    <location>
        <begin position="1"/>
        <end position="20"/>
    </location>
</feature>
<dbReference type="RefSeq" id="WP_053079995.1">
    <property type="nucleotide sequence ID" value="NZ_HF570958.1"/>
</dbReference>
<feature type="transmembrane region" description="Helical" evidence="7">
    <location>
        <begin position="150"/>
        <end position="171"/>
    </location>
</feature>
<feature type="transmembrane region" description="Helical" evidence="7">
    <location>
        <begin position="31"/>
        <end position="49"/>
    </location>
</feature>